<dbReference type="Pfam" id="PF01106">
    <property type="entry name" value="NifU"/>
    <property type="match status" value="1"/>
</dbReference>
<dbReference type="Proteomes" id="UP001325140">
    <property type="component" value="Chromosome"/>
</dbReference>
<dbReference type="SMART" id="SM00932">
    <property type="entry name" value="Nfu_N"/>
    <property type="match status" value="1"/>
</dbReference>
<feature type="domain" description="Scaffold protein Nfu/NifU N-terminal" evidence="2">
    <location>
        <begin position="8"/>
        <end position="97"/>
    </location>
</feature>
<evidence type="ECO:0000259" key="2">
    <source>
        <dbReference type="SMART" id="SM00932"/>
    </source>
</evidence>
<evidence type="ECO:0000313" key="4">
    <source>
        <dbReference type="Proteomes" id="UP001325140"/>
    </source>
</evidence>
<dbReference type="Gene3D" id="3.30.300.130">
    <property type="entry name" value="Fe-S cluster assembly (FSCA)"/>
    <property type="match status" value="1"/>
</dbReference>
<dbReference type="InterPro" id="IPR035433">
    <property type="entry name" value="NFU1-like"/>
</dbReference>
<dbReference type="InterPro" id="IPR036498">
    <property type="entry name" value="Nfu/NifU_N_sf"/>
</dbReference>
<name>A0ABZ0UP53_9RICK</name>
<dbReference type="PIRSF" id="PIRSF036773">
    <property type="entry name" value="HIRIP5"/>
    <property type="match status" value="1"/>
</dbReference>
<proteinExistence type="inferred from homology"/>
<protein>
    <submittedName>
        <fullName evidence="3">Fe/S biogenesis protein NfuA</fullName>
    </submittedName>
</protein>
<evidence type="ECO:0000313" key="3">
    <source>
        <dbReference type="EMBL" id="WPX97677.1"/>
    </source>
</evidence>
<dbReference type="InterPro" id="IPR034904">
    <property type="entry name" value="FSCA_dom_sf"/>
</dbReference>
<keyword evidence="4" id="KW-1185">Reference proteome</keyword>
<evidence type="ECO:0000256" key="1">
    <source>
        <dbReference type="ARBA" id="ARBA00006420"/>
    </source>
</evidence>
<dbReference type="PANTHER" id="PTHR11178">
    <property type="entry name" value="IRON-SULFUR CLUSTER SCAFFOLD PROTEIN NFU-RELATED"/>
    <property type="match status" value="1"/>
</dbReference>
<organism evidence="3 4">
    <name type="scientific">Candidatus Fokinia crypta</name>
    <dbReference type="NCBI Taxonomy" id="1920990"/>
    <lineage>
        <taxon>Bacteria</taxon>
        <taxon>Pseudomonadati</taxon>
        <taxon>Pseudomonadota</taxon>
        <taxon>Alphaproteobacteria</taxon>
        <taxon>Rickettsiales</taxon>
        <taxon>Candidatus Midichloriaceae</taxon>
        <taxon>Candidatus Fokinia</taxon>
    </lineage>
</organism>
<dbReference type="Pfam" id="PF08712">
    <property type="entry name" value="Nfu_N"/>
    <property type="match status" value="1"/>
</dbReference>
<dbReference type="InterPro" id="IPR001075">
    <property type="entry name" value="NIF_FeS_clus_asmbl_NifU_C"/>
</dbReference>
<dbReference type="EMBL" id="CP110343">
    <property type="protein sequence ID" value="WPX97677.1"/>
    <property type="molecule type" value="Genomic_DNA"/>
</dbReference>
<dbReference type="InterPro" id="IPR014824">
    <property type="entry name" value="Nfu/NifU_N"/>
</dbReference>
<dbReference type="SUPFAM" id="SSF110836">
    <property type="entry name" value="Hypothetical protein SAV1430"/>
    <property type="match status" value="1"/>
</dbReference>
<gene>
    <name evidence="3" type="ORF">Fokcrypt_00188</name>
</gene>
<dbReference type="Gene3D" id="3.30.1370.70">
    <property type="entry name" value="Scaffold protein Nfu/NifU, N-terminal domain"/>
    <property type="match status" value="1"/>
</dbReference>
<dbReference type="PANTHER" id="PTHR11178:SF1">
    <property type="entry name" value="NFU1 IRON-SULFUR CLUSTER SCAFFOLD HOMOLOG, MITOCHONDRIAL"/>
    <property type="match status" value="1"/>
</dbReference>
<dbReference type="SUPFAM" id="SSF117916">
    <property type="entry name" value="Fe-S cluster assembly (FSCA) domain-like"/>
    <property type="match status" value="1"/>
</dbReference>
<sequence>MSYVNQLVSIESTPNPEAKKFIFQSELVGGSISYMFDRSHTQRSYTSNLASFILKNNAISDVMIASNFIVVTKVKSSEWESLQKELSYLFVEYFCNSQEEVVISSNDKEENCVDDEISNQIKKLLNEFVKPAVAQDGGDIVFVKFEEGKVYVKMTGACNGCPSSTYTLKNGVEVMLQHYIPEVIEVIAV</sequence>
<reference evidence="3" key="1">
    <citation type="submission" date="2022-10" db="EMBL/GenBank/DDBJ databases">
        <title>Host association and intracellularity evolved multiple times independently in the Rickettsiales.</title>
        <authorList>
            <person name="Castelli M."/>
            <person name="Nardi T."/>
            <person name="Gammuto L."/>
            <person name="Bellinzona G."/>
            <person name="Sabaneyeva E."/>
            <person name="Potekhin A."/>
            <person name="Serra V."/>
            <person name="Petroni G."/>
            <person name="Sassera D."/>
        </authorList>
    </citation>
    <scope>NUCLEOTIDE SEQUENCE [LARGE SCALE GENOMIC DNA]</scope>
    <source>
        <strain evidence="3">US_Bl 11III1</strain>
    </source>
</reference>
<comment type="similarity">
    <text evidence="1">Belongs to the NifU family.</text>
</comment>
<accession>A0ABZ0UP53</accession>